<evidence type="ECO:0000256" key="1">
    <source>
        <dbReference type="SAM" id="MobiDB-lite"/>
    </source>
</evidence>
<dbReference type="Proteomes" id="UP001465976">
    <property type="component" value="Unassembled WGS sequence"/>
</dbReference>
<proteinExistence type="predicted"/>
<feature type="compositionally biased region" description="Polar residues" evidence="1">
    <location>
        <begin position="119"/>
        <end position="128"/>
    </location>
</feature>
<feature type="region of interest" description="Disordered" evidence="1">
    <location>
        <begin position="1"/>
        <end position="44"/>
    </location>
</feature>
<dbReference type="EMBL" id="JBAHYK010002314">
    <property type="protein sequence ID" value="KAL0565334.1"/>
    <property type="molecule type" value="Genomic_DNA"/>
</dbReference>
<reference evidence="2 3" key="1">
    <citation type="submission" date="2024-02" db="EMBL/GenBank/DDBJ databases">
        <title>A draft genome for the cacao thread blight pathogen Marasmius crinis-equi.</title>
        <authorList>
            <person name="Cohen S.P."/>
            <person name="Baruah I.K."/>
            <person name="Amoako-Attah I."/>
            <person name="Bukari Y."/>
            <person name="Meinhardt L.W."/>
            <person name="Bailey B.A."/>
        </authorList>
    </citation>
    <scope>NUCLEOTIDE SEQUENCE [LARGE SCALE GENOMIC DNA]</scope>
    <source>
        <strain evidence="2 3">GH-76</strain>
    </source>
</reference>
<keyword evidence="3" id="KW-1185">Reference proteome</keyword>
<feature type="compositionally biased region" description="Polar residues" evidence="1">
    <location>
        <begin position="87"/>
        <end position="104"/>
    </location>
</feature>
<comment type="caution">
    <text evidence="2">The sequence shown here is derived from an EMBL/GenBank/DDBJ whole genome shotgun (WGS) entry which is preliminary data.</text>
</comment>
<organism evidence="2 3">
    <name type="scientific">Marasmius crinis-equi</name>
    <dbReference type="NCBI Taxonomy" id="585013"/>
    <lineage>
        <taxon>Eukaryota</taxon>
        <taxon>Fungi</taxon>
        <taxon>Dikarya</taxon>
        <taxon>Basidiomycota</taxon>
        <taxon>Agaricomycotina</taxon>
        <taxon>Agaricomycetes</taxon>
        <taxon>Agaricomycetidae</taxon>
        <taxon>Agaricales</taxon>
        <taxon>Marasmiineae</taxon>
        <taxon>Marasmiaceae</taxon>
        <taxon>Marasmius</taxon>
    </lineage>
</organism>
<name>A0ABR3EQZ8_9AGAR</name>
<protein>
    <submittedName>
        <fullName evidence="2">Uncharacterized protein</fullName>
    </submittedName>
</protein>
<feature type="region of interest" description="Disordered" evidence="1">
    <location>
        <begin position="85"/>
        <end position="128"/>
    </location>
</feature>
<gene>
    <name evidence="2" type="ORF">V5O48_016688</name>
</gene>
<accession>A0ABR3EQZ8</accession>
<sequence>MVFSKKRKTGVGQFLDLDAEEDGGESEVENDFDSDDEDNKNESLLDKRTAVFDALEDEQGWYRDALCDYITSRYVLGSSEGIHPLAQSRSVTPGVSAGPSNLKPSGSEGSSLRESRVSPTDTRSYPCLPQNTMKTLFQEHSMYSDARFNAARLRTPLPAHARHLLLGADLSLLPPRSQILSEKSYLSEDHIGHLEWVSIRLGTYRGDIGLAIGMEKGVEEQQRDKEELEQRNEKAF</sequence>
<feature type="compositionally biased region" description="Acidic residues" evidence="1">
    <location>
        <begin position="17"/>
        <end position="39"/>
    </location>
</feature>
<evidence type="ECO:0000313" key="3">
    <source>
        <dbReference type="Proteomes" id="UP001465976"/>
    </source>
</evidence>
<evidence type="ECO:0000313" key="2">
    <source>
        <dbReference type="EMBL" id="KAL0565334.1"/>
    </source>
</evidence>